<dbReference type="EMBL" id="VSRR010000997">
    <property type="protein sequence ID" value="MPC21630.1"/>
    <property type="molecule type" value="Genomic_DNA"/>
</dbReference>
<dbReference type="Proteomes" id="UP000324222">
    <property type="component" value="Unassembled WGS sequence"/>
</dbReference>
<evidence type="ECO:0000313" key="2">
    <source>
        <dbReference type="Proteomes" id="UP000324222"/>
    </source>
</evidence>
<gene>
    <name evidence="1" type="ORF">E2C01_014621</name>
</gene>
<evidence type="ECO:0000313" key="1">
    <source>
        <dbReference type="EMBL" id="MPC21630.1"/>
    </source>
</evidence>
<comment type="caution">
    <text evidence="1">The sequence shown here is derived from an EMBL/GenBank/DDBJ whole genome shotgun (WGS) entry which is preliminary data.</text>
</comment>
<protein>
    <submittedName>
        <fullName evidence="1">Uncharacterized protein</fullName>
    </submittedName>
</protein>
<proteinExistence type="predicted"/>
<keyword evidence="2" id="KW-1185">Reference proteome</keyword>
<reference evidence="1 2" key="1">
    <citation type="submission" date="2019-05" db="EMBL/GenBank/DDBJ databases">
        <title>Another draft genome of Portunus trituberculatus and its Hox gene families provides insights of decapod evolution.</title>
        <authorList>
            <person name="Jeong J.-H."/>
            <person name="Song I."/>
            <person name="Kim S."/>
            <person name="Choi T."/>
            <person name="Kim D."/>
            <person name="Ryu S."/>
            <person name="Kim W."/>
        </authorList>
    </citation>
    <scope>NUCLEOTIDE SEQUENCE [LARGE SCALE GENOMIC DNA]</scope>
    <source>
        <tissue evidence="1">Muscle</tissue>
    </source>
</reference>
<name>A0A5B7DJN6_PORTR</name>
<accession>A0A5B7DJN6</accession>
<sequence>MLCRSEFNRRKNHVEVMLICLNASSFFSHVPWHDGVVIRALETPTIQAIESLITTLFNMRNNGR</sequence>
<organism evidence="1 2">
    <name type="scientific">Portunus trituberculatus</name>
    <name type="common">Swimming crab</name>
    <name type="synonym">Neptunus trituberculatus</name>
    <dbReference type="NCBI Taxonomy" id="210409"/>
    <lineage>
        <taxon>Eukaryota</taxon>
        <taxon>Metazoa</taxon>
        <taxon>Ecdysozoa</taxon>
        <taxon>Arthropoda</taxon>
        <taxon>Crustacea</taxon>
        <taxon>Multicrustacea</taxon>
        <taxon>Malacostraca</taxon>
        <taxon>Eumalacostraca</taxon>
        <taxon>Eucarida</taxon>
        <taxon>Decapoda</taxon>
        <taxon>Pleocyemata</taxon>
        <taxon>Brachyura</taxon>
        <taxon>Eubrachyura</taxon>
        <taxon>Portunoidea</taxon>
        <taxon>Portunidae</taxon>
        <taxon>Portuninae</taxon>
        <taxon>Portunus</taxon>
    </lineage>
</organism>
<dbReference type="AlphaFoldDB" id="A0A5B7DJN6"/>